<sequence length="28" mass="3013">MRSPGAPIISGKGQLIIHLEWVTGKIPI</sequence>
<dbReference type="EMBL" id="UINC01036767">
    <property type="protein sequence ID" value="SVB31236.1"/>
    <property type="molecule type" value="Genomic_DNA"/>
</dbReference>
<evidence type="ECO:0000313" key="1">
    <source>
        <dbReference type="EMBL" id="SVB31236.1"/>
    </source>
</evidence>
<protein>
    <submittedName>
        <fullName evidence="1">Uncharacterized protein</fullName>
    </submittedName>
</protein>
<proteinExistence type="predicted"/>
<organism evidence="1">
    <name type="scientific">marine metagenome</name>
    <dbReference type="NCBI Taxonomy" id="408172"/>
    <lineage>
        <taxon>unclassified sequences</taxon>
        <taxon>metagenomes</taxon>
        <taxon>ecological metagenomes</taxon>
    </lineage>
</organism>
<accession>A0A382CYD8</accession>
<name>A0A382CYD8_9ZZZZ</name>
<reference evidence="1" key="1">
    <citation type="submission" date="2018-05" db="EMBL/GenBank/DDBJ databases">
        <authorList>
            <person name="Lanie J.A."/>
            <person name="Ng W.-L."/>
            <person name="Kazmierczak K.M."/>
            <person name="Andrzejewski T.M."/>
            <person name="Davidsen T.M."/>
            <person name="Wayne K.J."/>
            <person name="Tettelin H."/>
            <person name="Glass J.I."/>
            <person name="Rusch D."/>
            <person name="Podicherti R."/>
            <person name="Tsui H.-C.T."/>
            <person name="Winkler M.E."/>
        </authorList>
    </citation>
    <scope>NUCLEOTIDE SEQUENCE</scope>
</reference>
<gene>
    <name evidence="1" type="ORF">METZ01_LOCUS184090</name>
</gene>
<dbReference type="AlphaFoldDB" id="A0A382CYD8"/>